<dbReference type="AlphaFoldDB" id="A0A5N7MLA9"/>
<reference evidence="2 3" key="1">
    <citation type="journal article" date="2019" name="Syst. Appl. Microbiol.">
        <title>Microvirga tunisiensis sp. nov., a root nodule symbiotic bacterium isolated from Lupinus micranthus and L. luteus grown in Northern Tunisia.</title>
        <authorList>
            <person name="Msaddak A."/>
            <person name="Rejili M."/>
            <person name="Duran D."/>
            <person name="Mars M."/>
            <person name="Palacios J.M."/>
            <person name="Ruiz-Argueso T."/>
            <person name="Rey L."/>
            <person name="Imperial J."/>
        </authorList>
    </citation>
    <scope>NUCLEOTIDE SEQUENCE [LARGE SCALE GENOMIC DNA]</scope>
    <source>
        <strain evidence="2 3">Lmie10</strain>
    </source>
</reference>
<feature type="signal peptide" evidence="1">
    <location>
        <begin position="1"/>
        <end position="25"/>
    </location>
</feature>
<feature type="chain" id="PRO_5030135533" description="Lipoprotein" evidence="1">
    <location>
        <begin position="26"/>
        <end position="59"/>
    </location>
</feature>
<proteinExistence type="predicted"/>
<comment type="caution">
    <text evidence="2">The sequence shown here is derived from an EMBL/GenBank/DDBJ whole genome shotgun (WGS) entry which is preliminary data.</text>
</comment>
<accession>A0A5N7MLA9</accession>
<evidence type="ECO:0008006" key="4">
    <source>
        <dbReference type="Google" id="ProtNLM"/>
    </source>
</evidence>
<protein>
    <recommendedName>
        <fullName evidence="4">Lipoprotein</fullName>
    </recommendedName>
</protein>
<keyword evidence="1" id="KW-0732">Signal</keyword>
<organism evidence="2 3">
    <name type="scientific">Microvirga tunisiensis</name>
    <dbReference type="NCBI Taxonomy" id="2108360"/>
    <lineage>
        <taxon>Bacteria</taxon>
        <taxon>Pseudomonadati</taxon>
        <taxon>Pseudomonadota</taxon>
        <taxon>Alphaproteobacteria</taxon>
        <taxon>Hyphomicrobiales</taxon>
        <taxon>Methylobacteriaceae</taxon>
        <taxon>Microvirga</taxon>
    </lineage>
</organism>
<dbReference type="EMBL" id="VOSK01000066">
    <property type="protein sequence ID" value="MPR26934.1"/>
    <property type="molecule type" value="Genomic_DNA"/>
</dbReference>
<keyword evidence="3" id="KW-1185">Reference proteome</keyword>
<gene>
    <name evidence="2" type="ORF">FS320_17340</name>
</gene>
<name>A0A5N7MLA9_9HYPH</name>
<sequence>MTRFLTRLVIATALGVSVLGLSACAGHKELKAPCSLSGSFFSSSAFASEDCGELRLLNQ</sequence>
<evidence type="ECO:0000313" key="2">
    <source>
        <dbReference type="EMBL" id="MPR26934.1"/>
    </source>
</evidence>
<evidence type="ECO:0000256" key="1">
    <source>
        <dbReference type="SAM" id="SignalP"/>
    </source>
</evidence>
<dbReference type="RefSeq" id="WP_152713083.1">
    <property type="nucleotide sequence ID" value="NZ_VOSJ01000063.1"/>
</dbReference>
<dbReference type="PROSITE" id="PS51257">
    <property type="entry name" value="PROKAR_LIPOPROTEIN"/>
    <property type="match status" value="1"/>
</dbReference>
<evidence type="ECO:0000313" key="3">
    <source>
        <dbReference type="Proteomes" id="UP000403266"/>
    </source>
</evidence>
<dbReference type="Proteomes" id="UP000403266">
    <property type="component" value="Unassembled WGS sequence"/>
</dbReference>